<accession>A0AAU7BSS7</accession>
<gene>
    <name evidence="5" type="ORF">ABGB03_00330</name>
</gene>
<feature type="domain" description="HTH hxlR-type" evidence="4">
    <location>
        <begin position="20"/>
        <end position="111"/>
    </location>
</feature>
<organism evidence="5">
    <name type="scientific">Pontimicrobium sp. SW4</name>
    <dbReference type="NCBI Taxonomy" id="3153519"/>
    <lineage>
        <taxon>Bacteria</taxon>
        <taxon>Pseudomonadati</taxon>
        <taxon>Bacteroidota</taxon>
        <taxon>Flavobacteriia</taxon>
        <taxon>Flavobacteriales</taxon>
        <taxon>Flavobacteriaceae</taxon>
        <taxon>Pontimicrobium</taxon>
    </lineage>
</organism>
<name>A0AAU7BSS7_9FLAO</name>
<dbReference type="PANTHER" id="PTHR33204">
    <property type="entry name" value="TRANSCRIPTIONAL REGULATOR, MARR FAMILY"/>
    <property type="match status" value="1"/>
</dbReference>
<dbReference type="SUPFAM" id="SSF46785">
    <property type="entry name" value="Winged helix' DNA-binding domain"/>
    <property type="match status" value="1"/>
</dbReference>
<reference evidence="5" key="1">
    <citation type="submission" date="2024-05" db="EMBL/GenBank/DDBJ databases">
        <title>Pontimicrobium maritimus sp. nov., isolated form sea water.</title>
        <authorList>
            <person name="Muhammad N."/>
            <person name="Vuong T.Q."/>
            <person name="Han H.L."/>
            <person name="Kim S.-G."/>
        </authorList>
    </citation>
    <scope>NUCLEOTIDE SEQUENCE</scope>
    <source>
        <strain evidence="5">SW4</strain>
    </source>
</reference>
<keyword evidence="2" id="KW-0238">DNA-binding</keyword>
<dbReference type="InterPro" id="IPR002577">
    <property type="entry name" value="HTH_HxlR"/>
</dbReference>
<evidence type="ECO:0000256" key="1">
    <source>
        <dbReference type="ARBA" id="ARBA00023015"/>
    </source>
</evidence>
<dbReference type="GO" id="GO:0003677">
    <property type="term" value="F:DNA binding"/>
    <property type="evidence" value="ECO:0007669"/>
    <property type="project" value="UniProtKB-KW"/>
</dbReference>
<dbReference type="RefSeq" id="WP_347923842.1">
    <property type="nucleotide sequence ID" value="NZ_CP157199.1"/>
</dbReference>
<proteinExistence type="predicted"/>
<dbReference type="EMBL" id="CP157199">
    <property type="protein sequence ID" value="XBG61367.1"/>
    <property type="molecule type" value="Genomic_DNA"/>
</dbReference>
<sequence>MNNKSQPTPGKPVRGSKTGQPIMVIFDLLGRNWSMGVIWHLNNGPSTFRALQAYCENISPTTLNKRIKELTLAGFLERTINGYVLTSQGKELFNLIEPLGKWSKKWANTYNLK</sequence>
<keyword evidence="1" id="KW-0805">Transcription regulation</keyword>
<dbReference type="InterPro" id="IPR036390">
    <property type="entry name" value="WH_DNA-bd_sf"/>
</dbReference>
<dbReference type="PROSITE" id="PS51118">
    <property type="entry name" value="HTH_HXLR"/>
    <property type="match status" value="1"/>
</dbReference>
<dbReference type="Gene3D" id="1.10.10.10">
    <property type="entry name" value="Winged helix-like DNA-binding domain superfamily/Winged helix DNA-binding domain"/>
    <property type="match status" value="1"/>
</dbReference>
<evidence type="ECO:0000259" key="4">
    <source>
        <dbReference type="PROSITE" id="PS51118"/>
    </source>
</evidence>
<dbReference type="AlphaFoldDB" id="A0AAU7BSS7"/>
<dbReference type="InterPro" id="IPR036388">
    <property type="entry name" value="WH-like_DNA-bd_sf"/>
</dbReference>
<evidence type="ECO:0000256" key="3">
    <source>
        <dbReference type="ARBA" id="ARBA00023163"/>
    </source>
</evidence>
<evidence type="ECO:0000313" key="5">
    <source>
        <dbReference type="EMBL" id="XBG61367.1"/>
    </source>
</evidence>
<dbReference type="PANTHER" id="PTHR33204:SF37">
    <property type="entry name" value="HTH-TYPE TRANSCRIPTIONAL REGULATOR YODB"/>
    <property type="match status" value="1"/>
</dbReference>
<dbReference type="Pfam" id="PF01638">
    <property type="entry name" value="HxlR"/>
    <property type="match status" value="1"/>
</dbReference>
<keyword evidence="3" id="KW-0804">Transcription</keyword>
<protein>
    <submittedName>
        <fullName evidence="5">Helix-turn-helix domain-containing protein</fullName>
    </submittedName>
</protein>
<evidence type="ECO:0000256" key="2">
    <source>
        <dbReference type="ARBA" id="ARBA00023125"/>
    </source>
</evidence>